<dbReference type="InterPro" id="IPR009100">
    <property type="entry name" value="AcylCoA_DH/oxidase_NM_dom_sf"/>
</dbReference>
<dbReference type="Pfam" id="PF00441">
    <property type="entry name" value="Acyl-CoA_dh_1"/>
    <property type="match status" value="1"/>
</dbReference>
<dbReference type="AlphaFoldDB" id="A0A4P2VBN9"/>
<gene>
    <name evidence="7" type="ORF">NAS2_0090</name>
</gene>
<proteinExistence type="inferred from homology"/>
<dbReference type="PROSITE" id="PS00073">
    <property type="entry name" value="ACYL_COA_DH_2"/>
    <property type="match status" value="1"/>
</dbReference>
<dbReference type="InterPro" id="IPR013786">
    <property type="entry name" value="AcylCoA_DH/ox_N"/>
</dbReference>
<dbReference type="GeneID" id="55583909"/>
<dbReference type="Pfam" id="PF02771">
    <property type="entry name" value="Acyl-CoA_dh_N"/>
    <property type="match status" value="1"/>
</dbReference>
<dbReference type="PANTHER" id="PTHR43884">
    <property type="entry name" value="ACYL-COA DEHYDROGENASE"/>
    <property type="match status" value="1"/>
</dbReference>
<keyword evidence="7" id="KW-0560">Oxidoreductase</keyword>
<evidence type="ECO:0000256" key="1">
    <source>
        <dbReference type="ARBA" id="ARBA00001974"/>
    </source>
</evidence>
<dbReference type="KEGG" id="ccai:NAS2_0090"/>
<dbReference type="InterPro" id="IPR006089">
    <property type="entry name" value="Acyl-CoA_DH_CS"/>
</dbReference>
<comment type="similarity">
    <text evidence="2">Belongs to the acyl-CoA dehydrogenase family.</text>
</comment>
<dbReference type="Proteomes" id="UP000509448">
    <property type="component" value="Chromosome"/>
</dbReference>
<protein>
    <submittedName>
        <fullName evidence="7">Butyryl-CoA dehydrogenase</fullName>
        <ecNumber evidence="7">1.3.8.1</ecNumber>
    </submittedName>
</protein>
<evidence type="ECO:0000256" key="3">
    <source>
        <dbReference type="ARBA" id="ARBA00022630"/>
    </source>
</evidence>
<evidence type="ECO:0000256" key="2">
    <source>
        <dbReference type="ARBA" id="ARBA00009347"/>
    </source>
</evidence>
<dbReference type="PANTHER" id="PTHR43884:SF12">
    <property type="entry name" value="ISOVALERYL-COA DEHYDROGENASE, MITOCHONDRIAL-RELATED"/>
    <property type="match status" value="1"/>
</dbReference>
<evidence type="ECO:0000313" key="8">
    <source>
        <dbReference type="Proteomes" id="UP000509448"/>
    </source>
</evidence>
<keyword evidence="3" id="KW-0285">Flavoprotein</keyword>
<dbReference type="OrthoDB" id="275197at2157"/>
<evidence type="ECO:0000313" key="7">
    <source>
        <dbReference type="EMBL" id="BBE41501.1"/>
    </source>
</evidence>
<dbReference type="InterPro" id="IPR009075">
    <property type="entry name" value="AcylCo_DH/oxidase_C"/>
</dbReference>
<dbReference type="RefSeq" id="WP_174447846.1">
    <property type="nucleotide sequence ID" value="NZ_AP018732.1"/>
</dbReference>
<feature type="domain" description="Acyl-CoA dehydrogenase/oxidase N-terminal" evidence="6">
    <location>
        <begin position="4"/>
        <end position="113"/>
    </location>
</feature>
<name>A0A4P2VBN9_9ARCH</name>
<dbReference type="GO" id="GO:0016937">
    <property type="term" value="F:short-chain fatty acyl-CoA dehydrogenase activity"/>
    <property type="evidence" value="ECO:0007669"/>
    <property type="project" value="UniProtKB-EC"/>
</dbReference>
<dbReference type="GO" id="GO:0050660">
    <property type="term" value="F:flavin adenine dinucleotide binding"/>
    <property type="evidence" value="ECO:0007669"/>
    <property type="project" value="InterPro"/>
</dbReference>
<dbReference type="Gene3D" id="1.10.540.10">
    <property type="entry name" value="Acyl-CoA dehydrogenase/oxidase, N-terminal domain"/>
    <property type="match status" value="1"/>
</dbReference>
<dbReference type="InterPro" id="IPR036250">
    <property type="entry name" value="AcylCo_DH-like_C"/>
</dbReference>
<accession>A0A4P2VBN9</accession>
<evidence type="ECO:0000259" key="6">
    <source>
        <dbReference type="Pfam" id="PF02771"/>
    </source>
</evidence>
<dbReference type="SUPFAM" id="SSF47203">
    <property type="entry name" value="Acyl-CoA dehydrogenase C-terminal domain-like"/>
    <property type="match status" value="1"/>
</dbReference>
<dbReference type="InterPro" id="IPR037069">
    <property type="entry name" value="AcylCoA_DH/ox_N_sf"/>
</dbReference>
<dbReference type="SUPFAM" id="SSF56645">
    <property type="entry name" value="Acyl-CoA dehydrogenase NM domain-like"/>
    <property type="match status" value="1"/>
</dbReference>
<comment type="cofactor">
    <cofactor evidence="1">
        <name>FAD</name>
        <dbReference type="ChEBI" id="CHEBI:57692"/>
    </cofactor>
</comment>
<evidence type="ECO:0000256" key="4">
    <source>
        <dbReference type="ARBA" id="ARBA00022827"/>
    </source>
</evidence>
<evidence type="ECO:0000259" key="5">
    <source>
        <dbReference type="Pfam" id="PF00441"/>
    </source>
</evidence>
<organism evidence="7 8">
    <name type="scientific">Conexivisphaera calida</name>
    <dbReference type="NCBI Taxonomy" id="1874277"/>
    <lineage>
        <taxon>Archaea</taxon>
        <taxon>Nitrososphaerota</taxon>
        <taxon>Conexivisphaeria</taxon>
        <taxon>Conexivisphaerales</taxon>
        <taxon>Conexivisphaeraceae</taxon>
        <taxon>Conexivisphaera</taxon>
    </lineage>
</organism>
<dbReference type="Gene3D" id="1.20.140.10">
    <property type="entry name" value="Butyryl-CoA Dehydrogenase, subunit A, domain 3"/>
    <property type="match status" value="1"/>
</dbReference>
<dbReference type="EC" id="1.3.8.1" evidence="7"/>
<keyword evidence="4" id="KW-0274">FAD</keyword>
<dbReference type="EMBL" id="AP018732">
    <property type="protein sequence ID" value="BBE41501.1"/>
    <property type="molecule type" value="Genomic_DNA"/>
</dbReference>
<sequence>MLKDEEKLLRRVVTEFCESEVEKERLRIERDGIPDSLIKAAAESGFLGALAPPELGGSGLDLRSYSVLLQAMSKYSTSLAYYVFLQNSLFIAPLLKFAQDDVGRSVISEVASGGSKGTLVQDIFRRSKNSLSYEGELNGMADMVPLPGADHHLILARSKDGDALVLSSPRNILERYRIIGLRGIEFGKVSYEGRADVITEHGSSAVEELMDEVAIPLSAMALGVVERAVEMAAQYSKEREAFGSKLSEFQPIAFYIADVQAQLRVLEEYLYSDSPDPLTAKVLSLDLARKASRMSIQVHGGYGYFEDIGVERLYRDAAVLSSISGNYLDDMTKLSRRLLGDFTAKI</sequence>
<keyword evidence="8" id="KW-1185">Reference proteome</keyword>
<reference evidence="7 8" key="1">
    <citation type="journal article" date="2019" name="ISME J.">
        <title>Isolation and characterization of a thermophilic sulfur- and iron-reducing thaumarchaeote from a terrestrial acidic hot spring.</title>
        <authorList>
            <person name="Kato S."/>
            <person name="Itoh T."/>
            <person name="Yuki M."/>
            <person name="Nagamori M."/>
            <person name="Ohnishi M."/>
            <person name="Uematsu K."/>
            <person name="Suzuki K."/>
            <person name="Takashina T."/>
            <person name="Ohkuma M."/>
        </authorList>
    </citation>
    <scope>NUCLEOTIDE SEQUENCE [LARGE SCALE GENOMIC DNA]</scope>
    <source>
        <strain evidence="7 8">NAS-02</strain>
    </source>
</reference>
<feature type="domain" description="Acyl-CoA dehydrogenase/oxidase C-terminal" evidence="5">
    <location>
        <begin position="201"/>
        <end position="325"/>
    </location>
</feature>